<evidence type="ECO:0000256" key="10">
    <source>
        <dbReference type="SAM" id="Phobius"/>
    </source>
</evidence>
<evidence type="ECO:0000256" key="7">
    <source>
        <dbReference type="ARBA" id="ARBA00022989"/>
    </source>
</evidence>
<proteinExistence type="inferred from homology"/>
<evidence type="ECO:0000256" key="2">
    <source>
        <dbReference type="ARBA" id="ARBA00006742"/>
    </source>
</evidence>
<reference evidence="11" key="2">
    <citation type="submission" date="2021-04" db="EMBL/GenBank/DDBJ databases">
        <authorList>
            <person name="Gilroy R."/>
        </authorList>
    </citation>
    <scope>NUCLEOTIDE SEQUENCE</scope>
    <source>
        <strain evidence="11">ChiHecolR3B27-1887</strain>
    </source>
</reference>
<accession>A0A9D2DLF6</accession>
<dbReference type="EMBL" id="DXBZ01000163">
    <property type="protein sequence ID" value="HIZ19058.1"/>
    <property type="molecule type" value="Genomic_DNA"/>
</dbReference>
<evidence type="ECO:0000256" key="1">
    <source>
        <dbReference type="ARBA" id="ARBA00004162"/>
    </source>
</evidence>
<dbReference type="GO" id="GO:0005886">
    <property type="term" value="C:plasma membrane"/>
    <property type="evidence" value="ECO:0007669"/>
    <property type="project" value="UniProtKB-SubCell"/>
</dbReference>
<protein>
    <submittedName>
        <fullName evidence="11">Preprotein translocase subunit YajC</fullName>
    </submittedName>
</protein>
<evidence type="ECO:0000256" key="5">
    <source>
        <dbReference type="ARBA" id="ARBA00022692"/>
    </source>
</evidence>
<evidence type="ECO:0000313" key="11">
    <source>
        <dbReference type="EMBL" id="HIZ19058.1"/>
    </source>
</evidence>
<gene>
    <name evidence="11" type="primary">yajC</name>
    <name evidence="11" type="ORF">IAA22_08135</name>
</gene>
<evidence type="ECO:0000256" key="8">
    <source>
        <dbReference type="ARBA" id="ARBA00023010"/>
    </source>
</evidence>
<dbReference type="PANTHER" id="PTHR33909:SF1">
    <property type="entry name" value="SEC TRANSLOCON ACCESSORY COMPLEX SUBUNIT YAJC"/>
    <property type="match status" value="1"/>
</dbReference>
<evidence type="ECO:0000313" key="12">
    <source>
        <dbReference type="Proteomes" id="UP000824029"/>
    </source>
</evidence>
<dbReference type="SMART" id="SM01323">
    <property type="entry name" value="YajC"/>
    <property type="match status" value="1"/>
</dbReference>
<comment type="similarity">
    <text evidence="2">Belongs to the YajC family.</text>
</comment>
<dbReference type="GO" id="GO:0015031">
    <property type="term" value="P:protein transport"/>
    <property type="evidence" value="ECO:0007669"/>
    <property type="project" value="UniProtKB-KW"/>
</dbReference>
<keyword evidence="3" id="KW-0813">Transport</keyword>
<feature type="transmembrane region" description="Helical" evidence="10">
    <location>
        <begin position="12"/>
        <end position="33"/>
    </location>
</feature>
<evidence type="ECO:0000256" key="4">
    <source>
        <dbReference type="ARBA" id="ARBA00022475"/>
    </source>
</evidence>
<sequence length="94" mass="10567">MPENFLDNVLASSVVLLAFLVLMGLVFTIWSYLKMRKKRQYFEKVHKELAPGQEVMFGGGIFGTVKEVNGDRVAVKVRSGATLDVSRYAIQEID</sequence>
<comment type="caution">
    <text evidence="11">The sequence shown here is derived from an EMBL/GenBank/DDBJ whole genome shotgun (WGS) entry which is preliminary data.</text>
</comment>
<dbReference type="InterPro" id="IPR003849">
    <property type="entry name" value="Preprotein_translocase_YajC"/>
</dbReference>
<dbReference type="AlphaFoldDB" id="A0A9D2DLF6"/>
<comment type="subcellular location">
    <subcellularLocation>
        <location evidence="1">Cell membrane</location>
        <topology evidence="1">Single-pass membrane protein</topology>
    </subcellularLocation>
</comment>
<evidence type="ECO:0000256" key="9">
    <source>
        <dbReference type="ARBA" id="ARBA00023136"/>
    </source>
</evidence>
<keyword evidence="8" id="KW-0811">Translocation</keyword>
<keyword evidence="4" id="KW-1003">Cell membrane</keyword>
<keyword evidence="6" id="KW-0653">Protein transport</keyword>
<dbReference type="Proteomes" id="UP000824029">
    <property type="component" value="Unassembled WGS sequence"/>
</dbReference>
<evidence type="ECO:0000256" key="6">
    <source>
        <dbReference type="ARBA" id="ARBA00022927"/>
    </source>
</evidence>
<dbReference type="PANTHER" id="PTHR33909">
    <property type="entry name" value="SEC TRANSLOCON ACCESSORY COMPLEX SUBUNIT YAJC"/>
    <property type="match status" value="1"/>
</dbReference>
<reference evidence="11" key="1">
    <citation type="journal article" date="2021" name="PeerJ">
        <title>Extensive microbial diversity within the chicken gut microbiome revealed by metagenomics and culture.</title>
        <authorList>
            <person name="Gilroy R."/>
            <person name="Ravi A."/>
            <person name="Getino M."/>
            <person name="Pursley I."/>
            <person name="Horton D.L."/>
            <person name="Alikhan N.F."/>
            <person name="Baker D."/>
            <person name="Gharbi K."/>
            <person name="Hall N."/>
            <person name="Watson M."/>
            <person name="Adriaenssens E.M."/>
            <person name="Foster-Nyarko E."/>
            <person name="Jarju S."/>
            <person name="Secka A."/>
            <person name="Antonio M."/>
            <person name="Oren A."/>
            <person name="Chaudhuri R.R."/>
            <person name="La Ragione R."/>
            <person name="Hildebrand F."/>
            <person name="Pallen M.J."/>
        </authorList>
    </citation>
    <scope>NUCLEOTIDE SEQUENCE</scope>
    <source>
        <strain evidence="11">ChiHecolR3B27-1887</strain>
    </source>
</reference>
<organism evidence="11 12">
    <name type="scientific">Candidatus Olsenella stercoravium</name>
    <dbReference type="NCBI Taxonomy" id="2838713"/>
    <lineage>
        <taxon>Bacteria</taxon>
        <taxon>Bacillati</taxon>
        <taxon>Actinomycetota</taxon>
        <taxon>Coriobacteriia</taxon>
        <taxon>Coriobacteriales</taxon>
        <taxon>Atopobiaceae</taxon>
        <taxon>Olsenella</taxon>
    </lineage>
</organism>
<evidence type="ECO:0000256" key="3">
    <source>
        <dbReference type="ARBA" id="ARBA00022448"/>
    </source>
</evidence>
<dbReference type="Pfam" id="PF02699">
    <property type="entry name" value="YajC"/>
    <property type="match status" value="1"/>
</dbReference>
<dbReference type="NCBIfam" id="TIGR00739">
    <property type="entry name" value="yajC"/>
    <property type="match status" value="1"/>
</dbReference>
<keyword evidence="7 10" id="KW-1133">Transmembrane helix</keyword>
<keyword evidence="5 10" id="KW-0812">Transmembrane</keyword>
<keyword evidence="9 10" id="KW-0472">Membrane</keyword>
<name>A0A9D2DLF6_9ACTN</name>